<dbReference type="InterPro" id="IPR009928">
    <property type="entry name" value="DnaI_N"/>
</dbReference>
<dbReference type="PANTHER" id="PTHR30050:SF8">
    <property type="entry name" value="PRIMOSOMAL PROTEIN DNAI"/>
    <property type="match status" value="1"/>
</dbReference>
<dbReference type="SUPFAM" id="SSF52540">
    <property type="entry name" value="P-loop containing nucleoside triphosphate hydrolases"/>
    <property type="match status" value="1"/>
</dbReference>
<evidence type="ECO:0000313" key="4">
    <source>
        <dbReference type="Proteomes" id="UP001596310"/>
    </source>
</evidence>
<feature type="domain" description="Primosomal DnaI N-terminal" evidence="2">
    <location>
        <begin position="1"/>
        <end position="93"/>
    </location>
</feature>
<dbReference type="NCBIfam" id="NF006505">
    <property type="entry name" value="PRK08939.1"/>
    <property type="match status" value="1"/>
</dbReference>
<dbReference type="InterPro" id="IPR002611">
    <property type="entry name" value="IstB_ATP-bd"/>
</dbReference>
<dbReference type="Gene3D" id="3.40.50.300">
    <property type="entry name" value="P-loop containing nucleotide triphosphate hydrolases"/>
    <property type="match status" value="1"/>
</dbReference>
<dbReference type="InterPro" id="IPR027417">
    <property type="entry name" value="P-loop_NTPase"/>
</dbReference>
<organism evidence="3 4">
    <name type="scientific">Lapidilactobacillus achengensis</name>
    <dbReference type="NCBI Taxonomy" id="2486000"/>
    <lineage>
        <taxon>Bacteria</taxon>
        <taxon>Bacillati</taxon>
        <taxon>Bacillota</taxon>
        <taxon>Bacilli</taxon>
        <taxon>Lactobacillales</taxon>
        <taxon>Lactobacillaceae</taxon>
        <taxon>Lapidilactobacillus</taxon>
    </lineage>
</organism>
<dbReference type="EMBL" id="JBHSSM010000016">
    <property type="protein sequence ID" value="MFC6315248.1"/>
    <property type="molecule type" value="Genomic_DNA"/>
</dbReference>
<comment type="caution">
    <text evidence="3">The sequence shown here is derived from an EMBL/GenBank/DDBJ whole genome shotgun (WGS) entry which is preliminary data.</text>
</comment>
<name>A0ABW1UPJ9_9LACO</name>
<evidence type="ECO:0000313" key="3">
    <source>
        <dbReference type="EMBL" id="MFC6315248.1"/>
    </source>
</evidence>
<dbReference type="Pfam" id="PF07319">
    <property type="entry name" value="DnaI_N"/>
    <property type="match status" value="1"/>
</dbReference>
<dbReference type="RefSeq" id="WP_125598026.1">
    <property type="nucleotide sequence ID" value="NZ_JBHSSM010000016.1"/>
</dbReference>
<dbReference type="Proteomes" id="UP001596310">
    <property type="component" value="Unassembled WGS sequence"/>
</dbReference>
<evidence type="ECO:0000259" key="2">
    <source>
        <dbReference type="Pfam" id="PF07319"/>
    </source>
</evidence>
<gene>
    <name evidence="3" type="primary">dnaI</name>
    <name evidence="3" type="ORF">ACFQHW_06620</name>
</gene>
<dbReference type="PANTHER" id="PTHR30050">
    <property type="entry name" value="CHROMOSOMAL REPLICATION INITIATOR PROTEIN DNAA"/>
    <property type="match status" value="1"/>
</dbReference>
<sequence length="312" mass="34650">MHSLNEYLDKFMKEKKLDQSYQALMTTALRDPDVQAFLSAHQAVITTAELEKSASAIYEFYQVKTNQDPNSALSQAGYEPYLLLNNGLIEVAYRPTAQLAAARSAQARRERVTMVNLPHDLRAADLLTYQQSAGRKDAINAALRMLQELSQPGPHPFARGLYLTGPFGIGKTYLMGAVANELAKQGIATTLVHFPTFATQIKQAIGEGQVWPQIQKIQSAPVLILDDIGADSNGPWVRDEVLGVILQYRMQERLTTCFTSNLAMAELETFLADTRQKTDVLKAKRLMERIRFLAVELPMQGPNLRQTGGIAP</sequence>
<reference evidence="4" key="1">
    <citation type="journal article" date="2019" name="Int. J. Syst. Evol. Microbiol.">
        <title>The Global Catalogue of Microorganisms (GCM) 10K type strain sequencing project: providing services to taxonomists for standard genome sequencing and annotation.</title>
        <authorList>
            <consortium name="The Broad Institute Genomics Platform"/>
            <consortium name="The Broad Institute Genome Sequencing Center for Infectious Disease"/>
            <person name="Wu L."/>
            <person name="Ma J."/>
        </authorList>
    </citation>
    <scope>NUCLEOTIDE SEQUENCE [LARGE SCALE GENOMIC DNA]</scope>
    <source>
        <strain evidence="4">CCM 8897</strain>
    </source>
</reference>
<dbReference type="CDD" id="cd00009">
    <property type="entry name" value="AAA"/>
    <property type="match status" value="1"/>
</dbReference>
<accession>A0ABW1UPJ9</accession>
<protein>
    <submittedName>
        <fullName evidence="3">Primosomal protein DnaI</fullName>
    </submittedName>
</protein>
<evidence type="ECO:0000259" key="1">
    <source>
        <dbReference type="Pfam" id="PF01695"/>
    </source>
</evidence>
<proteinExistence type="predicted"/>
<keyword evidence="4" id="KW-1185">Reference proteome</keyword>
<feature type="domain" description="IstB-like ATP-binding" evidence="1">
    <location>
        <begin position="103"/>
        <end position="281"/>
    </location>
</feature>
<dbReference type="Pfam" id="PF01695">
    <property type="entry name" value="IstB_IS21"/>
    <property type="match status" value="1"/>
</dbReference>